<feature type="compositionally biased region" description="Acidic residues" evidence="1">
    <location>
        <begin position="118"/>
        <end position="146"/>
    </location>
</feature>
<name>A0A2A6BSC2_PRIPA</name>
<accession>A0A2A6BSC2</accession>
<sequence>RKRSAEPTDRTAAAAAAAADAAASPAPKRRTPKRVDFESEPALIQDAPPSVAGDNSQELQPAERLQQLQQLVRNNDDATEVAREMARLLGVSLALPTMVEAVKHLQEARKDAPAQEDVVMEEDEVEESEREEDEEEEGAEAPEEMEMVQPTKVVKCATRVDTADKLQEVLLQLRRTEDDMCEMMSTRCAVEMMIKENEGAMNPMTAEQIVDEVMIAMRNAVTSVLADDDVFAENAA</sequence>
<evidence type="ECO:0000313" key="3">
    <source>
        <dbReference type="Proteomes" id="UP000005239"/>
    </source>
</evidence>
<dbReference type="Proteomes" id="UP000005239">
    <property type="component" value="Unassembled WGS sequence"/>
</dbReference>
<dbReference type="EnsemblMetazoa" id="PPA05490.1">
    <property type="protein sequence ID" value="PPA05490.1"/>
    <property type="gene ID" value="WBGene00095044"/>
</dbReference>
<organism evidence="2 3">
    <name type="scientific">Pristionchus pacificus</name>
    <name type="common">Parasitic nematode worm</name>
    <dbReference type="NCBI Taxonomy" id="54126"/>
    <lineage>
        <taxon>Eukaryota</taxon>
        <taxon>Metazoa</taxon>
        <taxon>Ecdysozoa</taxon>
        <taxon>Nematoda</taxon>
        <taxon>Chromadorea</taxon>
        <taxon>Rhabditida</taxon>
        <taxon>Rhabditina</taxon>
        <taxon>Diplogasteromorpha</taxon>
        <taxon>Diplogasteroidea</taxon>
        <taxon>Neodiplogasteridae</taxon>
        <taxon>Pristionchus</taxon>
    </lineage>
</organism>
<feature type="region of interest" description="Disordered" evidence="1">
    <location>
        <begin position="1"/>
        <end position="64"/>
    </location>
</feature>
<evidence type="ECO:0000313" key="2">
    <source>
        <dbReference type="EnsemblMetazoa" id="PPA05490.1"/>
    </source>
</evidence>
<keyword evidence="3" id="KW-1185">Reference proteome</keyword>
<dbReference type="AlphaFoldDB" id="A0A2A6BSC2"/>
<feature type="region of interest" description="Disordered" evidence="1">
    <location>
        <begin position="108"/>
        <end position="148"/>
    </location>
</feature>
<proteinExistence type="predicted"/>
<evidence type="ECO:0000256" key="1">
    <source>
        <dbReference type="SAM" id="MobiDB-lite"/>
    </source>
</evidence>
<feature type="compositionally biased region" description="Low complexity" evidence="1">
    <location>
        <begin position="12"/>
        <end position="23"/>
    </location>
</feature>
<gene>
    <name evidence="2" type="primary">WBGene00095044</name>
</gene>
<reference evidence="2" key="2">
    <citation type="submission" date="2022-06" db="UniProtKB">
        <authorList>
            <consortium name="EnsemblMetazoa"/>
        </authorList>
    </citation>
    <scope>IDENTIFICATION</scope>
    <source>
        <strain evidence="2">PS312</strain>
    </source>
</reference>
<accession>A0A8R1U7Y3</accession>
<reference evidence="3" key="1">
    <citation type="journal article" date="2008" name="Nat. Genet.">
        <title>The Pristionchus pacificus genome provides a unique perspective on nematode lifestyle and parasitism.</title>
        <authorList>
            <person name="Dieterich C."/>
            <person name="Clifton S.W."/>
            <person name="Schuster L.N."/>
            <person name="Chinwalla A."/>
            <person name="Delehaunty K."/>
            <person name="Dinkelacker I."/>
            <person name="Fulton L."/>
            <person name="Fulton R."/>
            <person name="Godfrey J."/>
            <person name="Minx P."/>
            <person name="Mitreva M."/>
            <person name="Roeseler W."/>
            <person name="Tian H."/>
            <person name="Witte H."/>
            <person name="Yang S.P."/>
            <person name="Wilson R.K."/>
            <person name="Sommer R.J."/>
        </authorList>
    </citation>
    <scope>NUCLEOTIDE SEQUENCE [LARGE SCALE GENOMIC DNA]</scope>
    <source>
        <strain evidence="3">PS312</strain>
    </source>
</reference>
<protein>
    <submittedName>
        <fullName evidence="2">Uncharacterized protein</fullName>
    </submittedName>
</protein>